<name>A0A834C8W2_ORYME</name>
<evidence type="ECO:0000256" key="1">
    <source>
        <dbReference type="SAM" id="MobiDB-lite"/>
    </source>
</evidence>
<sequence length="149" mass="17023">MMVSSKEWWRVRPSCNPVRSASPSHSNGISAGIRADPEDTEYRSTTARGDGMKYVPGRRPDGAEFVLTERRNIPHFHRRRISPRSECRSLSIETEQQAPPRCDWIIDLLCDWRARLPVRALRLLWLRAVDAGADADPRSGVWRSVDRSA</sequence>
<reference evidence="2" key="1">
    <citation type="journal article" name="BMC Genomics">
        <title>Long-read sequencing and de novo genome assembly of marine medaka (Oryzias melastigma).</title>
        <authorList>
            <person name="Liang P."/>
            <person name="Saqib H.S.A."/>
            <person name="Ni X."/>
            <person name="Shen Y."/>
        </authorList>
    </citation>
    <scope>NUCLEOTIDE SEQUENCE</scope>
    <source>
        <strain evidence="2">Bigg-433</strain>
    </source>
</reference>
<gene>
    <name evidence="2" type="ORF">FQA47_020575</name>
</gene>
<proteinExistence type="predicted"/>
<dbReference type="Proteomes" id="UP000646548">
    <property type="component" value="Unassembled WGS sequence"/>
</dbReference>
<feature type="compositionally biased region" description="Polar residues" evidence="1">
    <location>
        <begin position="19"/>
        <end position="29"/>
    </location>
</feature>
<protein>
    <submittedName>
        <fullName evidence="2">Uncharacterized protein</fullName>
    </submittedName>
</protein>
<comment type="caution">
    <text evidence="2">The sequence shown here is derived from an EMBL/GenBank/DDBJ whole genome shotgun (WGS) entry which is preliminary data.</text>
</comment>
<evidence type="ECO:0000313" key="3">
    <source>
        <dbReference type="Proteomes" id="UP000646548"/>
    </source>
</evidence>
<evidence type="ECO:0000313" key="2">
    <source>
        <dbReference type="EMBL" id="KAF6723339.1"/>
    </source>
</evidence>
<dbReference type="AlphaFoldDB" id="A0A834C8W2"/>
<accession>A0A834C8W2</accession>
<organism evidence="2 3">
    <name type="scientific">Oryzias melastigma</name>
    <name type="common">Marine medaka</name>
    <dbReference type="NCBI Taxonomy" id="30732"/>
    <lineage>
        <taxon>Eukaryota</taxon>
        <taxon>Metazoa</taxon>
        <taxon>Chordata</taxon>
        <taxon>Craniata</taxon>
        <taxon>Vertebrata</taxon>
        <taxon>Euteleostomi</taxon>
        <taxon>Actinopterygii</taxon>
        <taxon>Neopterygii</taxon>
        <taxon>Teleostei</taxon>
        <taxon>Neoteleostei</taxon>
        <taxon>Acanthomorphata</taxon>
        <taxon>Ovalentaria</taxon>
        <taxon>Atherinomorphae</taxon>
        <taxon>Beloniformes</taxon>
        <taxon>Adrianichthyidae</taxon>
        <taxon>Oryziinae</taxon>
        <taxon>Oryzias</taxon>
    </lineage>
</organism>
<feature type="region of interest" description="Disordered" evidence="1">
    <location>
        <begin position="19"/>
        <end position="55"/>
    </location>
</feature>
<dbReference type="EMBL" id="WKFB01000430">
    <property type="protein sequence ID" value="KAF6723339.1"/>
    <property type="molecule type" value="Genomic_DNA"/>
</dbReference>